<dbReference type="Proteomes" id="UP001322664">
    <property type="component" value="Chromosome"/>
</dbReference>
<reference evidence="2 3" key="1">
    <citation type="submission" date="2023-09" db="EMBL/GenBank/DDBJ databases">
        <authorList>
            <person name="Page C.A."/>
            <person name="Perez-Diaz I.M."/>
        </authorList>
    </citation>
    <scope>NUCLEOTIDE SEQUENCE [LARGE SCALE GENOMIC DNA]</scope>
    <source>
        <strain evidence="2 3">Ll15</strain>
    </source>
</reference>
<evidence type="ECO:0000313" key="2">
    <source>
        <dbReference type="EMBL" id="WPK13287.1"/>
    </source>
</evidence>
<feature type="domain" description="VOC" evidence="1">
    <location>
        <begin position="2"/>
        <end position="116"/>
    </location>
</feature>
<accession>A0ABZ0RYH3</accession>
<protein>
    <recommendedName>
        <fullName evidence="1">VOC domain-containing protein</fullName>
    </recommendedName>
</protein>
<gene>
    <name evidence="2" type="ORF">R6U77_06325</name>
</gene>
<keyword evidence="3" id="KW-1185">Reference proteome</keyword>
<dbReference type="InterPro" id="IPR029068">
    <property type="entry name" value="Glyas_Bleomycin-R_OHBP_Dase"/>
</dbReference>
<dbReference type="InterPro" id="IPR040553">
    <property type="entry name" value="TxDE"/>
</dbReference>
<dbReference type="Pfam" id="PF18711">
    <property type="entry name" value="TxDE"/>
    <property type="match status" value="1"/>
</dbReference>
<proteinExistence type="predicted"/>
<organism evidence="2 3">
    <name type="scientific">Lysinibacillus louembei</name>
    <dbReference type="NCBI Taxonomy" id="1470088"/>
    <lineage>
        <taxon>Bacteria</taxon>
        <taxon>Bacillati</taxon>
        <taxon>Bacillota</taxon>
        <taxon>Bacilli</taxon>
        <taxon>Bacillales</taxon>
        <taxon>Bacillaceae</taxon>
        <taxon>Lysinibacillus</taxon>
    </lineage>
</organism>
<sequence>MNITNAVLKTSKLKELNDFYKKTLSFTLQDETANSFKIQLGISTIEFTNKNVKGNPYYHFACDIPSNQFHEAKEWIQRRINLLTEDGEDEIYFTNLHAKSLYFEDPAGNIFEWIARMNDNPTSSQPFSLNNIQKLSEMSLVVSNKIAIAESLKDFHIISRDNAEVTANSLSFMGDQKTKVYLLLTNPGRRWLFSNKKSVVFPLDIRLDASIILGVDETNEFYIRKILNE</sequence>
<evidence type="ECO:0000259" key="1">
    <source>
        <dbReference type="PROSITE" id="PS51819"/>
    </source>
</evidence>
<name>A0ABZ0RYH3_9BACI</name>
<dbReference type="PROSITE" id="PS51819">
    <property type="entry name" value="VOC"/>
    <property type="match status" value="1"/>
</dbReference>
<dbReference type="SUPFAM" id="SSF54593">
    <property type="entry name" value="Glyoxalase/Bleomycin resistance protein/Dihydroxybiphenyl dioxygenase"/>
    <property type="match status" value="1"/>
</dbReference>
<dbReference type="EMBL" id="CP137624">
    <property type="protein sequence ID" value="WPK13287.1"/>
    <property type="molecule type" value="Genomic_DNA"/>
</dbReference>
<dbReference type="InterPro" id="IPR037523">
    <property type="entry name" value="VOC_core"/>
</dbReference>
<evidence type="ECO:0000313" key="3">
    <source>
        <dbReference type="Proteomes" id="UP001322664"/>
    </source>
</evidence>
<dbReference type="Gene3D" id="3.10.180.10">
    <property type="entry name" value="2,3-Dihydroxybiphenyl 1,2-Dioxygenase, domain 1"/>
    <property type="match status" value="1"/>
</dbReference>
<dbReference type="RefSeq" id="WP_319837825.1">
    <property type="nucleotide sequence ID" value="NZ_CP137624.1"/>
</dbReference>